<keyword evidence="1 2" id="KW-0732">Signal</keyword>
<evidence type="ECO:0000256" key="2">
    <source>
        <dbReference type="SAM" id="SignalP"/>
    </source>
</evidence>
<evidence type="ECO:0000313" key="5">
    <source>
        <dbReference type="Proteomes" id="UP000051565"/>
    </source>
</evidence>
<dbReference type="SUPFAM" id="SSF53850">
    <property type="entry name" value="Periplasmic binding protein-like II"/>
    <property type="match status" value="1"/>
</dbReference>
<evidence type="ECO:0000256" key="1">
    <source>
        <dbReference type="ARBA" id="ARBA00022729"/>
    </source>
</evidence>
<dbReference type="Pfam" id="PF00497">
    <property type="entry name" value="SBP_bac_3"/>
    <property type="match status" value="1"/>
</dbReference>
<name>A0A0R2JZF3_9LACO</name>
<feature type="signal peptide" evidence="2">
    <location>
        <begin position="1"/>
        <end position="24"/>
    </location>
</feature>
<dbReference type="EMBL" id="JQBT01000002">
    <property type="protein sequence ID" value="KRN80822.1"/>
    <property type="molecule type" value="Genomic_DNA"/>
</dbReference>
<feature type="domain" description="Solute-binding protein family 3/N-terminal" evidence="3">
    <location>
        <begin position="38"/>
        <end position="258"/>
    </location>
</feature>
<dbReference type="STRING" id="53444.AYR59_04885"/>
<sequence>MGDAIVKKKWSLLLILGLATIVLAACGKSQSETKTPGTLTIGLEGTYAPYAYRKDGKLTGFEVELAKDTAKKMGMKPKFVTTGWDSLIAGLNSNSYDVIFNNMAENSKRKKQFRFSKPYVYSKSVIITKKDSKIKNYKDLKGQEVAAGTGTDNWNNAKKMGSTPVSSPDFQTSMNMINQGRVSAAVNSREAFEYWKKSHKDTDLTYKTIPNNVIKPDAIAPMMNKNSSALNKKMNKALDEERRDGTIKRLSIKYFGTDITNK</sequence>
<dbReference type="Proteomes" id="UP000051565">
    <property type="component" value="Unassembled WGS sequence"/>
</dbReference>
<dbReference type="InterPro" id="IPR001638">
    <property type="entry name" value="Solute-binding_3/MltF_N"/>
</dbReference>
<feature type="chain" id="PRO_5038944814" evidence="2">
    <location>
        <begin position="25"/>
        <end position="262"/>
    </location>
</feature>
<dbReference type="AlphaFoldDB" id="A0A0R2JZF3"/>
<dbReference type="PATRIC" id="fig|1122148.6.peg.276"/>
<dbReference type="SMART" id="SM00062">
    <property type="entry name" value="PBPb"/>
    <property type="match status" value="1"/>
</dbReference>
<evidence type="ECO:0000259" key="3">
    <source>
        <dbReference type="SMART" id="SM00062"/>
    </source>
</evidence>
<dbReference type="Gene3D" id="3.40.190.10">
    <property type="entry name" value="Periplasmic binding protein-like II"/>
    <property type="match status" value="2"/>
</dbReference>
<protein>
    <submittedName>
        <fullName evidence="4">Cyuc-like protein</fullName>
    </submittedName>
</protein>
<evidence type="ECO:0000313" key="4">
    <source>
        <dbReference type="EMBL" id="KRN80822.1"/>
    </source>
</evidence>
<dbReference type="PANTHER" id="PTHR35936">
    <property type="entry name" value="MEMBRANE-BOUND LYTIC MUREIN TRANSGLYCOSYLASE F"/>
    <property type="match status" value="1"/>
</dbReference>
<proteinExistence type="predicted"/>
<accession>A0A0R2JZF3</accession>
<dbReference type="PROSITE" id="PS51257">
    <property type="entry name" value="PROKAR_LIPOPROTEIN"/>
    <property type="match status" value="1"/>
</dbReference>
<reference evidence="4 5" key="1">
    <citation type="journal article" date="2015" name="Genome Announc.">
        <title>Expanding the biotechnology potential of lactobacilli through comparative genomics of 213 strains and associated genera.</title>
        <authorList>
            <person name="Sun Z."/>
            <person name="Harris H.M."/>
            <person name="McCann A."/>
            <person name="Guo C."/>
            <person name="Argimon S."/>
            <person name="Zhang W."/>
            <person name="Yang X."/>
            <person name="Jeffery I.B."/>
            <person name="Cooney J.C."/>
            <person name="Kagawa T.F."/>
            <person name="Liu W."/>
            <person name="Song Y."/>
            <person name="Salvetti E."/>
            <person name="Wrobel A."/>
            <person name="Rasinkangas P."/>
            <person name="Parkhill J."/>
            <person name="Rea M.C."/>
            <person name="O'Sullivan O."/>
            <person name="Ritari J."/>
            <person name="Douillard F.P."/>
            <person name="Paul Ross R."/>
            <person name="Yang R."/>
            <person name="Briner A.E."/>
            <person name="Felis G.E."/>
            <person name="de Vos W.M."/>
            <person name="Barrangou R."/>
            <person name="Klaenhammer T.R."/>
            <person name="Caufield P.W."/>
            <person name="Cui Y."/>
            <person name="Zhang H."/>
            <person name="O'Toole P.W."/>
        </authorList>
    </citation>
    <scope>NUCLEOTIDE SEQUENCE [LARGE SCALE GENOMIC DNA]</scope>
    <source>
        <strain evidence="4 5">DSM 20690</strain>
    </source>
</reference>
<dbReference type="PANTHER" id="PTHR35936:SF34">
    <property type="entry name" value="ABC TRANSPORTER EXTRACELLULAR-BINDING PROTEIN YCKB-RELATED"/>
    <property type="match status" value="1"/>
</dbReference>
<comment type="caution">
    <text evidence="4">The sequence shown here is derived from an EMBL/GenBank/DDBJ whole genome shotgun (WGS) entry which is preliminary data.</text>
</comment>
<keyword evidence="5" id="KW-1185">Reference proteome</keyword>
<gene>
    <name evidence="4" type="ORF">IV52_GL000262</name>
</gene>
<organism evidence="4 5">
    <name type="scientific">Fructilactobacillus lindneri DSM 20690 = JCM 11027</name>
    <dbReference type="NCBI Taxonomy" id="1122148"/>
    <lineage>
        <taxon>Bacteria</taxon>
        <taxon>Bacillati</taxon>
        <taxon>Bacillota</taxon>
        <taxon>Bacilli</taxon>
        <taxon>Lactobacillales</taxon>
        <taxon>Lactobacillaceae</taxon>
        <taxon>Fructilactobacillus</taxon>
    </lineage>
</organism>